<protein>
    <recommendedName>
        <fullName evidence="3">YaaQ protein</fullName>
    </recommendedName>
</protein>
<dbReference type="Proteomes" id="UP000029079">
    <property type="component" value="Chromosome"/>
</dbReference>
<dbReference type="STRING" id="759620.WS105_1170"/>
<accession>A0A075U0M2</accession>
<proteinExistence type="predicted"/>
<dbReference type="AlphaFoldDB" id="A0A075U0M2"/>
<dbReference type="PANTHER" id="PTHR38456:SF1">
    <property type="entry name" value="CYCLIC DI-AMP RECEPTOR A"/>
    <property type="match status" value="1"/>
</dbReference>
<reference evidence="1 2" key="1">
    <citation type="journal article" date="2014" name="Genome Announc.">
        <title>Complete Genome Sequences of Fish Pathogenic Weissella ceti Strains WS74 and WS105.</title>
        <authorList>
            <person name="Figueiredo H.C."/>
            <person name="Leal C.A."/>
            <person name="Dorella F.A."/>
            <person name="Carvalho A.F."/>
            <person name="Soares S.C."/>
            <person name="Pereira F.L."/>
            <person name="Azevedo V.A."/>
        </authorList>
    </citation>
    <scope>NUCLEOTIDE SEQUENCE [LARGE SCALE GENOMIC DNA]</scope>
    <source>
        <strain evidence="1 2">WS74</strain>
    </source>
</reference>
<reference evidence="2" key="2">
    <citation type="submission" date="2014-08" db="EMBL/GenBank/DDBJ databases">
        <title>Complete genome of Weissella ceti strain WS74 isolated from diseased rainbow trout in Brazil.</title>
        <authorList>
            <person name="Figueiredo H.C.P."/>
            <person name="Leal C.A.G."/>
            <person name="Pereira F.L."/>
            <person name="Soares S.C."/>
            <person name="Dorella F.A."/>
            <person name="Carvalho A.F."/>
            <person name="Azevedo V.A.C."/>
        </authorList>
    </citation>
    <scope>NUCLEOTIDE SEQUENCE [LARGE SCALE GENOMIC DNA]</scope>
    <source>
        <strain evidence="2">WS74</strain>
    </source>
</reference>
<name>A0A075U0M2_9LACO</name>
<dbReference type="RefSeq" id="WP_009765051.1">
    <property type="nucleotide sequence ID" value="NZ_CP009223.1"/>
</dbReference>
<dbReference type="KEGG" id="wci:WS105_1170"/>
<sequence length="109" mass="11795">MKMITAIVQDQDANVLTKALVKAGFRATRLASTGSFLRAGNTTFIMGVEDEQLDDALALIDTTAKTRTQMMTPAMNPGTVMESVGTEPLNVQIGGATVFVQDVEQFHRF</sequence>
<evidence type="ECO:0000313" key="1">
    <source>
        <dbReference type="EMBL" id="AIM63425.1"/>
    </source>
</evidence>
<dbReference type="InterPro" id="IPR010375">
    <property type="entry name" value="CdAMP_rec"/>
</dbReference>
<evidence type="ECO:0000313" key="2">
    <source>
        <dbReference type="Proteomes" id="UP000029079"/>
    </source>
</evidence>
<dbReference type="PATRIC" id="fig|759620.7.peg.1130"/>
<dbReference type="InterPro" id="IPR011322">
    <property type="entry name" value="N-reg_PII-like_a/b"/>
</dbReference>
<keyword evidence="2" id="KW-1185">Reference proteome</keyword>
<organism evidence="1 2">
    <name type="scientific">Weissella ceti</name>
    <dbReference type="NCBI Taxonomy" id="759620"/>
    <lineage>
        <taxon>Bacteria</taxon>
        <taxon>Bacillati</taxon>
        <taxon>Bacillota</taxon>
        <taxon>Bacilli</taxon>
        <taxon>Lactobacillales</taxon>
        <taxon>Lactobacillaceae</taxon>
        <taxon>Weissella</taxon>
    </lineage>
</organism>
<dbReference type="SUPFAM" id="SSF54913">
    <property type="entry name" value="GlnB-like"/>
    <property type="match status" value="1"/>
</dbReference>
<dbReference type="Gene3D" id="3.30.70.120">
    <property type="match status" value="1"/>
</dbReference>
<dbReference type="KEGG" id="wct:WS74_1175"/>
<dbReference type="Pfam" id="PF06153">
    <property type="entry name" value="CdAMP_rec"/>
    <property type="match status" value="1"/>
</dbReference>
<dbReference type="KEGG" id="wce:WS08_1107"/>
<dbReference type="PANTHER" id="PTHR38456">
    <property type="entry name" value="CYCLIC DI-AMP RECEPTOR A"/>
    <property type="match status" value="1"/>
</dbReference>
<dbReference type="InterPro" id="IPR015867">
    <property type="entry name" value="N-reg_PII/ATP_PRibTrfase_C"/>
</dbReference>
<evidence type="ECO:0008006" key="3">
    <source>
        <dbReference type="Google" id="ProtNLM"/>
    </source>
</evidence>
<dbReference type="EMBL" id="CP009223">
    <property type="protein sequence ID" value="AIM63425.1"/>
    <property type="molecule type" value="Genomic_DNA"/>
</dbReference>
<dbReference type="OrthoDB" id="9794275at2"/>
<gene>
    <name evidence="1" type="ORF">WS74_1175</name>
</gene>